<keyword evidence="7" id="KW-0378">Hydrolase</keyword>
<gene>
    <name evidence="10" type="ORF">N302_12902</name>
</gene>
<dbReference type="GO" id="GO:0004523">
    <property type="term" value="F:RNA-DNA hybrid ribonuclease activity"/>
    <property type="evidence" value="ECO:0007669"/>
    <property type="project" value="UniProtKB-EC"/>
</dbReference>
<organism evidence="10 11">
    <name type="scientific">Corvus brachyrhynchos</name>
    <name type="common">American crow</name>
    <dbReference type="NCBI Taxonomy" id="85066"/>
    <lineage>
        <taxon>Eukaryota</taxon>
        <taxon>Metazoa</taxon>
        <taxon>Chordata</taxon>
        <taxon>Craniata</taxon>
        <taxon>Vertebrata</taxon>
        <taxon>Euteleostomi</taxon>
        <taxon>Archelosauria</taxon>
        <taxon>Archosauria</taxon>
        <taxon>Dinosauria</taxon>
        <taxon>Saurischia</taxon>
        <taxon>Theropoda</taxon>
        <taxon>Coelurosauria</taxon>
        <taxon>Aves</taxon>
        <taxon>Neognathae</taxon>
        <taxon>Neoaves</taxon>
        <taxon>Telluraves</taxon>
        <taxon>Australaves</taxon>
        <taxon>Passeriformes</taxon>
        <taxon>Corvoidea</taxon>
        <taxon>Corvidae</taxon>
        <taxon>Corvus</taxon>
    </lineage>
</organism>
<proteinExistence type="inferred from homology"/>
<dbReference type="InterPro" id="IPR043502">
    <property type="entry name" value="DNA/RNA_pol_sf"/>
</dbReference>
<evidence type="ECO:0000256" key="1">
    <source>
        <dbReference type="ARBA" id="ARBA00010879"/>
    </source>
</evidence>
<dbReference type="GO" id="GO:0003964">
    <property type="term" value="F:RNA-directed DNA polymerase activity"/>
    <property type="evidence" value="ECO:0007669"/>
    <property type="project" value="UniProtKB-KW"/>
</dbReference>
<dbReference type="EC" id="3.1.26.4" evidence="2"/>
<feature type="non-terminal residue" evidence="10">
    <location>
        <position position="1"/>
    </location>
</feature>
<dbReference type="Pfam" id="PF00078">
    <property type="entry name" value="RVT_1"/>
    <property type="match status" value="1"/>
</dbReference>
<evidence type="ECO:0000259" key="9">
    <source>
        <dbReference type="PROSITE" id="PS50878"/>
    </source>
</evidence>
<comment type="similarity">
    <text evidence="1">Belongs to the beta type-B retroviral polymerase family. HERV class-II K(HML-2) pol subfamily.</text>
</comment>
<keyword evidence="3" id="KW-0808">Transferase</keyword>
<reference evidence="10 11" key="1">
    <citation type="submission" date="2014-04" db="EMBL/GenBank/DDBJ databases">
        <title>Genome evolution of avian class.</title>
        <authorList>
            <person name="Zhang G."/>
            <person name="Li C."/>
        </authorList>
    </citation>
    <scope>NUCLEOTIDE SEQUENCE [LARGE SCALE GENOMIC DNA]</scope>
    <source>
        <strain evidence="10">BGI_N302</strain>
    </source>
</reference>
<sequence>DQWSLTLPKLHALTELVQEQLQKGHIVPSTSPWNSPVFVIKKQTGKWRLLHDLRKINAVMEDMGALQPGLPSLTMIPQNWHLTVIDLKDCFFDIPLHPEDTPKFAFSVPSTNMQAPLQRYHWVVLPQGMKNSPTICQWFVAKILSPIRLDMPDTFLYHYMDDILIAAEKQEVMEKALALVSDAVTQAGLCVGPEKIQHQPPWKYLGWQIRTQSISPQPLQIQTNISTLHDAQKLFGTINCVHPLLRISNTDLSPLFALLKGEPDL</sequence>
<dbReference type="Gene3D" id="3.10.10.10">
    <property type="entry name" value="HIV Type 1 Reverse Transcriptase, subunit A, domain 1"/>
    <property type="match status" value="1"/>
</dbReference>
<evidence type="ECO:0000313" key="10">
    <source>
        <dbReference type="EMBL" id="KFO59755.1"/>
    </source>
</evidence>
<evidence type="ECO:0000256" key="3">
    <source>
        <dbReference type="ARBA" id="ARBA00022679"/>
    </source>
</evidence>
<evidence type="ECO:0000256" key="6">
    <source>
        <dbReference type="ARBA" id="ARBA00022759"/>
    </source>
</evidence>
<evidence type="ECO:0000256" key="7">
    <source>
        <dbReference type="ARBA" id="ARBA00022801"/>
    </source>
</evidence>
<dbReference type="Gene3D" id="3.30.70.270">
    <property type="match status" value="2"/>
</dbReference>
<keyword evidence="11" id="KW-1185">Reference proteome</keyword>
<dbReference type="STRING" id="85066.A0A091FDM0"/>
<feature type="non-terminal residue" evidence="10">
    <location>
        <position position="265"/>
    </location>
</feature>
<dbReference type="GO" id="GO:0035613">
    <property type="term" value="F:RNA stem-loop binding"/>
    <property type="evidence" value="ECO:0007669"/>
    <property type="project" value="TreeGrafter"/>
</dbReference>
<evidence type="ECO:0000256" key="4">
    <source>
        <dbReference type="ARBA" id="ARBA00022695"/>
    </source>
</evidence>
<dbReference type="Proteomes" id="UP000052976">
    <property type="component" value="Unassembled WGS sequence"/>
</dbReference>
<evidence type="ECO:0000256" key="5">
    <source>
        <dbReference type="ARBA" id="ARBA00022722"/>
    </source>
</evidence>
<protein>
    <recommendedName>
        <fullName evidence="2">ribonuclease H</fullName>
        <ecNumber evidence="2">3.1.26.4</ecNumber>
    </recommendedName>
</protein>
<dbReference type="InterPro" id="IPR043128">
    <property type="entry name" value="Rev_trsase/Diguanyl_cyclase"/>
</dbReference>
<dbReference type="PROSITE" id="PS50878">
    <property type="entry name" value="RT_POL"/>
    <property type="match status" value="1"/>
</dbReference>
<dbReference type="SUPFAM" id="SSF56672">
    <property type="entry name" value="DNA/RNA polymerases"/>
    <property type="match status" value="1"/>
</dbReference>
<dbReference type="EMBL" id="KK718911">
    <property type="protein sequence ID" value="KFO59755.1"/>
    <property type="molecule type" value="Genomic_DNA"/>
</dbReference>
<keyword evidence="6" id="KW-0255">Endonuclease</keyword>
<dbReference type="AlphaFoldDB" id="A0A091FDM0"/>
<name>A0A091FDM0_CORBR</name>
<feature type="domain" description="Reverse transcriptase" evidence="9">
    <location>
        <begin position="21"/>
        <end position="209"/>
    </location>
</feature>
<evidence type="ECO:0000256" key="2">
    <source>
        <dbReference type="ARBA" id="ARBA00012180"/>
    </source>
</evidence>
<dbReference type="InterPro" id="IPR010661">
    <property type="entry name" value="RVT_thumb"/>
</dbReference>
<evidence type="ECO:0000256" key="8">
    <source>
        <dbReference type="ARBA" id="ARBA00022918"/>
    </source>
</evidence>
<accession>A0A091FDM0</accession>
<dbReference type="InterPro" id="IPR000477">
    <property type="entry name" value="RT_dom"/>
</dbReference>
<keyword evidence="4" id="KW-0548">Nucleotidyltransferase</keyword>
<keyword evidence="5" id="KW-0540">Nuclease</keyword>
<dbReference type="Pfam" id="PF06817">
    <property type="entry name" value="RVT_thumb"/>
    <property type="match status" value="1"/>
</dbReference>
<keyword evidence="8" id="KW-0695">RNA-directed DNA polymerase</keyword>
<evidence type="ECO:0000313" key="11">
    <source>
        <dbReference type="Proteomes" id="UP000052976"/>
    </source>
</evidence>
<dbReference type="PANTHER" id="PTHR41694:SF3">
    <property type="entry name" value="RNA-DIRECTED DNA POLYMERASE-RELATED"/>
    <property type="match status" value="1"/>
</dbReference>
<dbReference type="PANTHER" id="PTHR41694">
    <property type="entry name" value="ENDOGENOUS RETROVIRUS GROUP K MEMBER POL PROTEIN"/>
    <property type="match status" value="1"/>
</dbReference>